<protein>
    <submittedName>
        <fullName evidence="8">Type IV leader peptidase family protein</fullName>
    </submittedName>
</protein>
<comment type="subcellular location">
    <subcellularLocation>
        <location evidence="1">Cell membrane</location>
        <topology evidence="1">Multi-pass membrane protein</topology>
    </subcellularLocation>
</comment>
<dbReference type="STRING" id="294671.YLM1_0666"/>
<feature type="transmembrane region" description="Helical" evidence="6">
    <location>
        <begin position="23"/>
        <end position="43"/>
    </location>
</feature>
<evidence type="ECO:0000256" key="5">
    <source>
        <dbReference type="ARBA" id="ARBA00023136"/>
    </source>
</evidence>
<dbReference type="GO" id="GO:0005886">
    <property type="term" value="C:plasma membrane"/>
    <property type="evidence" value="ECO:0007669"/>
    <property type="project" value="UniProtKB-SubCell"/>
</dbReference>
<keyword evidence="2" id="KW-1003">Cell membrane</keyword>
<dbReference type="KEGG" id="mol:YLM1_0666"/>
<dbReference type="PATRIC" id="fig|294671.3.peg.692"/>
<keyword evidence="9" id="KW-1185">Reference proteome</keyword>
<evidence type="ECO:0000256" key="4">
    <source>
        <dbReference type="ARBA" id="ARBA00022989"/>
    </source>
</evidence>
<dbReference type="InterPro" id="IPR000045">
    <property type="entry name" value="Prepilin_IV_endopep_pep"/>
</dbReference>
<keyword evidence="3 6" id="KW-0812">Transmembrane</keyword>
<dbReference type="PANTHER" id="PTHR36506:SF1">
    <property type="entry name" value="PREFLAGELLIN PEPTIDASE"/>
    <property type="match status" value="1"/>
</dbReference>
<evidence type="ECO:0000259" key="7">
    <source>
        <dbReference type="Pfam" id="PF01478"/>
    </source>
</evidence>
<feature type="transmembrane region" description="Helical" evidence="6">
    <location>
        <begin position="55"/>
        <end position="74"/>
    </location>
</feature>
<evidence type="ECO:0000256" key="2">
    <source>
        <dbReference type="ARBA" id="ARBA00022475"/>
    </source>
</evidence>
<feature type="transmembrane region" description="Helical" evidence="6">
    <location>
        <begin position="178"/>
        <end position="199"/>
    </location>
</feature>
<dbReference type="Gene3D" id="1.20.120.1220">
    <property type="match status" value="1"/>
</dbReference>
<feature type="transmembrane region" description="Helical" evidence="6">
    <location>
        <begin position="80"/>
        <end position="101"/>
    </location>
</feature>
<dbReference type="GO" id="GO:0004190">
    <property type="term" value="F:aspartic-type endopeptidase activity"/>
    <property type="evidence" value="ECO:0007669"/>
    <property type="project" value="InterPro"/>
</dbReference>
<accession>A0A126QYI6</accession>
<reference evidence="8 9" key="1">
    <citation type="journal article" date="2016" name="Genome Announc.">
        <title>Draft Genome Sequence of the Rumen Methanogen Methanobrevibacter olleyae YLM1.</title>
        <authorList>
            <person name="Kelly W.J."/>
            <person name="Li D."/>
            <person name="Lambie S.C."/>
            <person name="Cox F."/>
            <person name="Attwood G.T."/>
            <person name="Altermann E."/>
            <person name="Leahy S.C."/>
        </authorList>
    </citation>
    <scope>NUCLEOTIDE SEQUENCE [LARGE SCALE GENOMIC DNA]</scope>
    <source>
        <strain evidence="8 9">YLM1</strain>
    </source>
</reference>
<evidence type="ECO:0000256" key="6">
    <source>
        <dbReference type="SAM" id="Phobius"/>
    </source>
</evidence>
<evidence type="ECO:0000313" key="8">
    <source>
        <dbReference type="EMBL" id="AMK15223.1"/>
    </source>
</evidence>
<name>A0A126QYI6_METOL</name>
<keyword evidence="4 6" id="KW-1133">Transmembrane helix</keyword>
<dbReference type="PANTHER" id="PTHR36506">
    <property type="entry name" value="PREFLAGELLIN PEPTIDASE"/>
    <property type="match status" value="1"/>
</dbReference>
<reference evidence="9" key="2">
    <citation type="submission" date="2016-02" db="EMBL/GenBank/DDBJ databases">
        <title>The draft genome sequence of the rumen methanogen Methanobrevibacter olleyae YLM1.</title>
        <authorList>
            <consortium name="New Zealand Agricultural Greenhouse Gas Research Centre/Pastoral Greenhouse Gas Research Consortium"/>
            <person name="Kelly W.J."/>
            <person name="Li D."/>
            <person name="Lambie S.C."/>
            <person name="Attwood G.T."/>
            <person name="Altermann E."/>
            <person name="Leahy S.C."/>
        </authorList>
    </citation>
    <scope>NUCLEOTIDE SEQUENCE [LARGE SCALE GENOMIC DNA]</scope>
    <source>
        <strain evidence="9">YLM1</strain>
    </source>
</reference>
<keyword evidence="5 6" id="KW-0472">Membrane</keyword>
<dbReference type="InterPro" id="IPR052218">
    <property type="entry name" value="Preflagellin_Peptidase"/>
</dbReference>
<dbReference type="AlphaFoldDB" id="A0A126QYI6"/>
<feature type="transmembrane region" description="Helical" evidence="6">
    <location>
        <begin position="316"/>
        <end position="338"/>
    </location>
</feature>
<feature type="transmembrane region" description="Helical" evidence="6">
    <location>
        <begin position="108"/>
        <end position="126"/>
    </location>
</feature>
<organism evidence="8 9">
    <name type="scientific">Methanobrevibacter olleyae</name>
    <dbReference type="NCBI Taxonomy" id="294671"/>
    <lineage>
        <taxon>Archaea</taxon>
        <taxon>Methanobacteriati</taxon>
        <taxon>Methanobacteriota</taxon>
        <taxon>Methanomada group</taxon>
        <taxon>Methanobacteria</taxon>
        <taxon>Methanobacteriales</taxon>
        <taxon>Methanobacteriaceae</taxon>
        <taxon>Methanobrevibacter</taxon>
    </lineage>
</organism>
<dbReference type="Proteomes" id="UP000066376">
    <property type="component" value="Chromosome"/>
</dbReference>
<evidence type="ECO:0000256" key="3">
    <source>
        <dbReference type="ARBA" id="ARBA00022692"/>
    </source>
</evidence>
<dbReference type="Pfam" id="PF01478">
    <property type="entry name" value="Peptidase_A24"/>
    <property type="match status" value="1"/>
</dbReference>
<feature type="domain" description="Prepilin type IV endopeptidase peptidase" evidence="7">
    <location>
        <begin position="33"/>
        <end position="122"/>
    </location>
</feature>
<dbReference type="EMBL" id="CP014265">
    <property type="protein sequence ID" value="AMK15223.1"/>
    <property type="molecule type" value="Genomic_DNA"/>
</dbReference>
<evidence type="ECO:0000313" key="9">
    <source>
        <dbReference type="Proteomes" id="UP000066376"/>
    </source>
</evidence>
<proteinExistence type="predicted"/>
<gene>
    <name evidence="8" type="ORF">YLM1_0666</name>
</gene>
<sequence>MHNYIFVWNALDFYLNYLFSIDIKSYLVSNFLLISFFLFIASYYDLKFGIIPNKLSYAFIVYALIFNMVLSLFFNNFFIIAFSVFLTLFVSMISFILWYIGFWGGGDFKIFVALSLALSFLDYNFLNYFNIFTNTNYDFLTYFNIFTKSEYSFYNVLISDLELSISNQFIFYPKVFSMLFNAILIVFLILSLSLIYDILKNKKLKYYSILSILDFKSVFNQLTTKLINVNDLSEGMVLDRYYFNNPIIFNKINENNEKEINTNLNVYKEDEIYYFLSLNRIGLTKEDVEFINDLYKKNLIENPNFKIKNAIPFMPFLTLGYIGFLIFGDFSSIISNFMKILF</sequence>
<evidence type="ECO:0000256" key="1">
    <source>
        <dbReference type="ARBA" id="ARBA00004651"/>
    </source>
</evidence>